<comment type="subcellular location">
    <subcellularLocation>
        <location evidence="1">Cytoplasm</location>
        <location evidence="1">Cytoskeleton</location>
        <location evidence="1">Cilium axoneme</location>
    </subcellularLocation>
</comment>
<keyword evidence="17" id="KW-1185">Reference proteome</keyword>
<evidence type="ECO:0000256" key="6">
    <source>
        <dbReference type="ARBA" id="ARBA00022741"/>
    </source>
</evidence>
<evidence type="ECO:0000256" key="1">
    <source>
        <dbReference type="ARBA" id="ARBA00004430"/>
    </source>
</evidence>
<dbReference type="InterPro" id="IPR041658">
    <property type="entry name" value="AAA_lid_11"/>
</dbReference>
<dbReference type="GO" id="GO:0005524">
    <property type="term" value="F:ATP binding"/>
    <property type="evidence" value="ECO:0007669"/>
    <property type="project" value="UniProtKB-KW"/>
</dbReference>
<evidence type="ECO:0000256" key="7">
    <source>
        <dbReference type="ARBA" id="ARBA00022840"/>
    </source>
</evidence>
<dbReference type="PANTHER" id="PTHR46532">
    <property type="entry name" value="MALE FERTILITY FACTOR KL5"/>
    <property type="match status" value="1"/>
</dbReference>
<dbReference type="Gene3D" id="1.20.140.100">
    <property type="entry name" value="Dynein heavy chain, N-terminal domain 2"/>
    <property type="match status" value="1"/>
</dbReference>
<dbReference type="InterPro" id="IPR024317">
    <property type="entry name" value="Dynein_heavy_chain_D4_dom"/>
</dbReference>
<dbReference type="InterPro" id="IPR041228">
    <property type="entry name" value="Dynein_C"/>
</dbReference>
<evidence type="ECO:0000256" key="2">
    <source>
        <dbReference type="ARBA" id="ARBA00008887"/>
    </source>
</evidence>
<dbReference type="InterPro" id="IPR004273">
    <property type="entry name" value="Dynein_heavy_D6_P-loop"/>
</dbReference>
<sequence length="4829" mass="554980">MDRKFKKTPEMRHGKDKKLSNKLILLQVYTHAKPPFGDKSAYTLSQPEQLCASCSSKGRNKMLIFSPVDTFENCTCHAKVPRFFFRVVNGLTPPGTTIRRYKTIADTSDPFRAALSVLELAPQIDFRHGRCPIADAVVDFSSDDESADSYETTSDDLLMRRREECERKARRGEMDPRLEFTFQILMDATGLPRHEIMDHVFEGDMLDEINQLFLPHMKTKLIWFYQNMLDTEAMATTEPVKSAIGRQLQASTSRANLTPNVTPVYKKRLFLTDGWEVPLTGVCIYIFRTNITKQLPEEGFQKDLFCGVIDAERIGLVTTIERVIEHVFMEALAYPSLDCEDDAASCPMVKNQLLPSLRSFCSVLRVCEEVANEANIFDDGHEPMKGAQLEDTKEMSTFPEKVQALEERVKGWCKKLDEILKESEQIRRENDSSGPQDELEYWKKRGARFSQIVAHVNSKEVQNTLICLKFARSKILKEWKETDKKITFCYNEAKDNAKFIQALESKCHSLYLDDPVRMKDCIMGLLQTVKLIFNVSQFYNTSERCSALMVKITNQMIETCKGYVTCRGQETIWSQDRGLMKDKLMHCIVLNRVYRKTYQVVKNQVSAPINRPFTFSENYIFGKFDAFCKRLAKIISMFDLIDDYNGLFQRRMEGLLLGEALEESIQKFTEIKTVIMNKQYDYLDQRNTDFEKDFLDFLASTDRLKDSVAETIEANFDSVWETPQGIRFLVRFEKVSEKIPLSRLEEKYERILKYCEKEVERIIRMFKKQRDDPPVPRMFPPIAGRIKWARCLSSHLEELLSSVTTHYVMKNLPATVELSKRHRLAENMLKIYETDMVALWMNQHVSDADRCLTKHLLAVCPEQQKLKVNLHTTIPLLIRETDLMIKMDLPVPMVALTLYAKQEHFSLVQDSLQFLINDFLKVVKNVKLEVRPLFLPHLIKLCGKIEPGLIRLDWVSDDWQSYVDTAGEAVKNFRILTERVHDIYTNRVLEVLSSMQTIQLHALPEYGESPWDIDTFCDKIDEVCRYGAAELHKKCMMVEEAVEEILSLVKKVRIDPGESVDAADDFVFAEENKPPDITGTQQQSDWSLVWECFEKPHLLFSGGMSKAMQDVVRGAVSEMRRYYTRKVIDVLVKVTRASLEALRKRFCVEYKEEREPVFVLNAVLLIPKVGIQPNLDEVQEVLNLAGRNVTSIAKGVGQWAGSAEHRSPSREDSCNSFRKGFARKSGWQKIAGPSPNLMDVVVRSKIIQQKPSKSNIKTKEDDFRMRRRKLYRLMTEEKPMFPLQQRNFFNHVMENKEVIKTLSLLASCTQDMRCEMSQFLSRWRLYSILWRNEKSQRELLNCQLTEFEGTLRKHEELNERLATEPDVFTIANCLAISTERLKYGILTEIRSCTHRVGQAMKKKYKREMDYVYAVISEMERKLDRTIRDLDDVRMIMDTLKKIREQEVDMELRIDPIEEAFNVLSRYDVTVEQEIIEQVDSLRDTWKKLLNNALKVQVGLLDMQPQFQNDLKSNLDKFRQDKIDYCNEYRTAGPMQPGLTPREASDRLILFQNRFDGMWRKLQTYQSGEDLFGLPTTDYPDLAQIRKELNLLQKLYKLYNDVIDRVNSYYDIPWGDVNIEEINNELMEFQNRCRKLPKGLKEWPAFFALKKTIDDFNDMCPLLELMANKAMKPRHWQRIMDSLNHVFELESDGFCLKNILEAPLLQHKEDIEDICISAMKEKDIEAKLRQVTNEWSVHELTFMTFNNRGELLLRGDTTAETIGQLEDSLMVLGSLLSNRYNAPFKKQIQQWVHDLSNTNEILERWLLVQNMWVYLEAVFVGGDIAKQLPKEAKRFSKIDKSWQKIMQRAHETPGVVACCVGDDMLKQLLPHLQEQLELCQKSLSGYLERKRMMFPRFFFVSDPALLEILGQASDSHTIQNHLLSIFDNTRYVKFHDIEYNKITAVVSSEGETIPLEKAVRAEGSVETWLTQLLQTSQASLHSIIRQAHALLNDPNFQLLLFLEKLPAQIGILGLQMIWTRDAELALLQARHDKKIMPETNNKFLELLNTLIDQTTRDLTKIERTKFETLITIHVHQRDIFDILCRLNVRHVNDFEWLKQCRFYFKEEQDKTLIIITDVTFSYQNEYLGCTDRLVITPLTDRCYITLAQALAMSMGGAPCGPAGTGKTETVKDMGKTLAKYVVVFNCSDQMDYRGLGRIYKGLAQSGSWGCFDEFNRIELPVLSVAAQQVAVVLASKKEKKKSFQFTDGDIIDMCPEFGIFITMNPGYAGRKELPENLKIQFRTVAMMVPDRQIIIRVKLASCGFLENITLARKFYTLYKLCEEQLTKQVHYDFGLRNILSVLRSLGAAKRVNNKDSESTIVMRVLRDMNLSKLIDEDEPLFISLIADLFPNLVLEKTTYPELEDAINQQVEEMWLVNHPSWVLKLIQLYETQRVRHGIMTLGPSGAGKTTCIQILMKALTQMGTVHKEMRMNPKAITAAQMFGRLDVATNDWTDGIFSALWRKTLKIKNGEHVWLVLDGPVDSIWIENLNSVLDDNKTLTLANGDRLSMAPTCKIIFEPENIDNASPATVSRNGMVYMSSSGLNWKPIVKAWLKRRSSREQETFTKLFEESFGVLQGWGAQALSPVMHVLECNIILQMTSLLEGLIPSQVESHDEAATSKSEFDDDDLLEDTDKPEERKILTVEHLEKLYVFGLAWGIGAYLENDDRQKCDVFVKENLAFLDLPKNNSKNPDATIFDYVVNSEGEWVLWNTMVTNYVYPELATPEYASILIPIMDNVRVNFLIDTIAKQERAVMVIGEQGTAKTVMMKAYMKRANPEQYLHRAFNFSSATTPYQFQKTIESYVEKRMGNTFGAPNGKKLIVFIDDINLPEINCWGDQITNEIVRQTMDMGGFYSLEKPGEFTTIIDVQFVAAMGQPGGGRNDIPSRLKRQFCIFNCPLPSDASIDKIFSVIAQGHYNIKRGFTLEVRNLVKKLIPLTRTLWKSTRSKLLPTPAKFHYVFSLRDLSKIWQGMIGTLSTVIESEGCMMVLWKHECARVFSDRFTIEVDKQWFNEELMRLVEEQMGPEMRRKTEPDPVFVDFMRDAPEPTGEEGEDADMELPKVYEPVSNENELRERLEMFLAQFNEMVRGSGMDLVFFPDAMLHLVKISRIIRHPRGNVMLVGVGGSGKQSLTKLSSFIAGYKTFQIALTRSYNIANFLEDLKVLYRSCGCQGKGTTFIFTDLDIKEEGFLEYLNNILSSGVISNLFTKDEQAEIIQELTPVMKRENPKRTLNQEVVMEFFMNRTCQNLHVVFCFSPVGEKFRNRALRFPALISGCTIDWFQPWPKDALVLVARHFLTEFQIACTKEVKEELVTALGSIQDIVAGTSAEYFQRFRRATHVTPKSYLNFIAGYKSIYNSKRKELSDGALRMDTGLEKLAEASSSVLVLKKELAVMEQELVDASRRAERVLTEVTERAMQAEIVKNQVQKVKEKAEALVSSIAAEKALAEEKLEAAKPALEEAEAALNTIKPAHIATVRKLGRPPHLIMRIMDCVLILFQRKLHPVIADTGAPCPKPSWAESLKMMASTTFLLQLQNYPKDIINNEMVELLQPYFQMEDYNMDTAKRVCGDVAGLLSWTKAMAFFYSVNREVLPLKANLTLQEARLKIAMEDLAGAERQLEEREQSLRQVKEQYDSAVMEKQRLTDAANLCLKKMNTATTLIKGLGGEKVRWTQQSKEFKEQLGRLVGDVLLATGFLSYCGPYNQEFRAGLVNAWMNVLQTKAIPYTVDLNITNMLVESSTVSEWTLQGLPNDELSVQNALIVTKSRSYPLLIDPQSQGKMWIKNKEANNNLQITKLDHKYFRTHLEDCLSLGKPLLIEDIDVELDPVLDNVLEKNFIKSGSIEKVIVGDKECDVLKGFMLYITTKLPNPPYSPEISAKTSIIDFTVTMLGLEDQLLGRVILMEKSDLEAERVALFESVMENQKRMKELESNLLGRLNSTEGSLVDDEELINVLQVTKTTAEEVTQKLSVSAQTERKINVAREEFRAVAARGSILYFLIVEMSNVNVMYQNSLKQFLNIFDNSITKSEKNPDTAERINIILKYLTHEVWTFTQRSLYERHKALFTLMMAMKIDLQNGVISHEEFMSFIKGGASLDLNAVQPKPFRWILDITWLNLVEINKLSIFSEILTKIETNEREWRVWYEKEKPEEEEIPCGYQKNLDVFRKLLLIRSWSPDRTLSQARKYIMDSLGPEYGEPSILDLEATWMESEPMTPLICILSIGSDPSPQISALAKSKDICLKSVSMGQGQEIVARDMIESSFQRGGWVLLQNIHLSLPFSTEAMTMLLDAEKVHESFRLWLTTEVHEQFPIGLLQMAIKFTNEPPQGIRASMKRTYQNITQDFLDYSSQSQWPPLLYAVAFLHTVVQERRKFGPLGWNVPYEFNQADFAACVQFVQNHLDDMDPKKGVSWPTVCYMLGEVQYGGRVTDDFDKRLLTTFTHVWFCDVLLRPGFEFYRGYKVPQTRNLQGYIDYINGLPATDTPEVFGLHSNADITYQINTAKAILDTILSVQPKEGGGGGGETRESVVYSLAEDMLDKLPNLYNSFEVKEALNRMGALLPMNIFLRQEIDRIQKVIKEVKTTLSDLKLAIDGTIIMSQNLRTALDAMYDARIPEKWQKISWESATLGFWYTELLERDAQFRTWCNNGKPGVFWMTGFFNPQGFLTAMRQDVTRAHKGWALDSVVLQNLITRYNKEDIKDGPQEGVYVHGLFLEGASLDRRTAKLVESKAKVLYEQMPVIYIYAINTTAGKDPKLYECPIYRKPQRTDQKYVGSIDFETDHNPRHWTLRGVALLCDIK</sequence>
<dbReference type="Gene3D" id="1.20.920.20">
    <property type="match status" value="1"/>
</dbReference>
<dbReference type="InterPro" id="IPR043160">
    <property type="entry name" value="Dynein_C_barrel"/>
</dbReference>
<dbReference type="InterPro" id="IPR013594">
    <property type="entry name" value="Dynein_heavy_tail"/>
</dbReference>
<dbReference type="Pfam" id="PF17852">
    <property type="entry name" value="Dynein_AAA_lid"/>
    <property type="match status" value="1"/>
</dbReference>
<evidence type="ECO:0000313" key="17">
    <source>
        <dbReference type="Proteomes" id="UP000625711"/>
    </source>
</evidence>
<keyword evidence="4" id="KW-0493">Microtubule</keyword>
<dbReference type="InterPro" id="IPR027417">
    <property type="entry name" value="P-loop_NTPase"/>
</dbReference>
<dbReference type="Pfam" id="PF08393">
    <property type="entry name" value="DHC_N2"/>
    <property type="match status" value="1"/>
</dbReference>
<dbReference type="FunFam" id="1.20.140.100:FF:000003">
    <property type="entry name" value="Dynein, axonemal, heavy chain 5"/>
    <property type="match status" value="1"/>
</dbReference>
<dbReference type="GO" id="GO:0005874">
    <property type="term" value="C:microtubule"/>
    <property type="evidence" value="ECO:0007669"/>
    <property type="project" value="UniProtKB-KW"/>
</dbReference>
<dbReference type="OrthoDB" id="10251809at2759"/>
<dbReference type="Pfam" id="PF18199">
    <property type="entry name" value="Dynein_C"/>
    <property type="match status" value="1"/>
</dbReference>
<evidence type="ECO:0000256" key="12">
    <source>
        <dbReference type="ARBA" id="ARBA00023212"/>
    </source>
</evidence>
<keyword evidence="10" id="KW-0969">Cilium</keyword>
<keyword evidence="9 14" id="KW-0175">Coiled coil</keyword>
<dbReference type="Pfam" id="PF18198">
    <property type="entry name" value="AAA_lid_11"/>
    <property type="match status" value="1"/>
</dbReference>
<dbReference type="GO" id="GO:0045505">
    <property type="term" value="F:dynein intermediate chain binding"/>
    <property type="evidence" value="ECO:0007669"/>
    <property type="project" value="InterPro"/>
</dbReference>
<dbReference type="FunFam" id="3.40.50.300:FF:000044">
    <property type="entry name" value="Dynein heavy chain 5, axonemal"/>
    <property type="match status" value="1"/>
</dbReference>
<evidence type="ECO:0000256" key="11">
    <source>
        <dbReference type="ARBA" id="ARBA00023175"/>
    </source>
</evidence>
<dbReference type="SMART" id="SM00382">
    <property type="entry name" value="AAA"/>
    <property type="match status" value="3"/>
</dbReference>
<dbReference type="Pfam" id="PF08385">
    <property type="entry name" value="DHC_N1"/>
    <property type="match status" value="1"/>
</dbReference>
<feature type="coiled-coil region" evidence="14">
    <location>
        <begin position="3634"/>
        <end position="3682"/>
    </location>
</feature>
<dbReference type="InterPro" id="IPR042222">
    <property type="entry name" value="Dynein_2_N"/>
</dbReference>
<dbReference type="GO" id="GO:0051959">
    <property type="term" value="F:dynein light intermediate chain binding"/>
    <property type="evidence" value="ECO:0007669"/>
    <property type="project" value="InterPro"/>
</dbReference>
<dbReference type="GO" id="GO:0008569">
    <property type="term" value="F:minus-end-directed microtubule motor activity"/>
    <property type="evidence" value="ECO:0007669"/>
    <property type="project" value="InterPro"/>
</dbReference>
<dbReference type="FunFam" id="1.10.287.2620:FF:000003">
    <property type="entry name" value="Dynein, axonemal, heavy chain 5"/>
    <property type="match status" value="1"/>
</dbReference>
<dbReference type="InterPro" id="IPR041589">
    <property type="entry name" value="DNAH3_AAA_lid_1"/>
</dbReference>
<evidence type="ECO:0000256" key="3">
    <source>
        <dbReference type="ARBA" id="ARBA00022490"/>
    </source>
</evidence>
<dbReference type="FunFam" id="1.20.1270.280:FF:000002">
    <property type="entry name" value="Dynein heavy chain 5, axonemal"/>
    <property type="match status" value="1"/>
</dbReference>
<dbReference type="InterPro" id="IPR035706">
    <property type="entry name" value="AAA_9"/>
</dbReference>
<keyword evidence="7" id="KW-0067">ATP-binding</keyword>
<dbReference type="Pfam" id="PF12780">
    <property type="entry name" value="AAA_8"/>
    <property type="match status" value="1"/>
</dbReference>
<name>A0A834HP25_RHYFE</name>
<dbReference type="Gene3D" id="1.20.920.30">
    <property type="match status" value="1"/>
</dbReference>
<evidence type="ECO:0000313" key="16">
    <source>
        <dbReference type="EMBL" id="KAF7265344.1"/>
    </source>
</evidence>
<reference evidence="16" key="1">
    <citation type="submission" date="2020-08" db="EMBL/GenBank/DDBJ databases">
        <title>Genome sequencing and assembly of the red palm weevil Rhynchophorus ferrugineus.</title>
        <authorList>
            <person name="Dias G.B."/>
            <person name="Bergman C.M."/>
            <person name="Manee M."/>
        </authorList>
    </citation>
    <scope>NUCLEOTIDE SEQUENCE</scope>
    <source>
        <strain evidence="16">AA-2017</strain>
        <tissue evidence="16">Whole larva</tissue>
    </source>
</reference>
<dbReference type="FunFam" id="1.20.920.30:FF:000004">
    <property type="entry name" value="Dynein axonemal heavy chain 5"/>
    <property type="match status" value="1"/>
</dbReference>
<dbReference type="Pfam" id="PF12777">
    <property type="entry name" value="MT"/>
    <property type="match status" value="1"/>
</dbReference>
<keyword evidence="12" id="KW-0206">Cytoskeleton</keyword>
<comment type="similarity">
    <text evidence="2">Belongs to the dynein heavy chain family.</text>
</comment>
<dbReference type="Pfam" id="PF12774">
    <property type="entry name" value="AAA_6"/>
    <property type="match status" value="1"/>
</dbReference>
<feature type="coiled-coil region" evidence="14">
    <location>
        <begin position="3414"/>
        <end position="3487"/>
    </location>
</feature>
<keyword evidence="3" id="KW-0963">Cytoplasm</keyword>
<dbReference type="Pfam" id="PF12775">
    <property type="entry name" value="AAA_7"/>
    <property type="match status" value="1"/>
</dbReference>
<dbReference type="Pfam" id="PF17857">
    <property type="entry name" value="AAA_lid_1"/>
    <property type="match status" value="1"/>
</dbReference>
<evidence type="ECO:0000256" key="14">
    <source>
        <dbReference type="SAM" id="Coils"/>
    </source>
</evidence>
<dbReference type="InterPro" id="IPR056759">
    <property type="entry name" value="DYH2-5-8_CC"/>
</dbReference>
<evidence type="ECO:0000259" key="15">
    <source>
        <dbReference type="SMART" id="SM00382"/>
    </source>
</evidence>
<dbReference type="InterPro" id="IPR042228">
    <property type="entry name" value="Dynein_linker_3"/>
</dbReference>
<dbReference type="FunFam" id="3.10.490.20:FF:000003">
    <property type="entry name" value="Dynein heavy chain 5, axonemal"/>
    <property type="match status" value="1"/>
</dbReference>
<dbReference type="Gene3D" id="3.20.180.20">
    <property type="entry name" value="Dynein heavy chain, N-terminal domain 2"/>
    <property type="match status" value="1"/>
</dbReference>
<dbReference type="GO" id="GO:0005858">
    <property type="term" value="C:axonemal dynein complex"/>
    <property type="evidence" value="ECO:0007669"/>
    <property type="project" value="TreeGrafter"/>
</dbReference>
<dbReference type="GO" id="GO:0007018">
    <property type="term" value="P:microtubule-based movement"/>
    <property type="evidence" value="ECO:0007669"/>
    <property type="project" value="InterPro"/>
</dbReference>
<dbReference type="Gene3D" id="3.10.490.20">
    <property type="match status" value="1"/>
</dbReference>
<dbReference type="InterPro" id="IPR013602">
    <property type="entry name" value="Dynein_heavy_linker"/>
</dbReference>
<dbReference type="Pfam" id="PF25007">
    <property type="entry name" value="DYH2-5-8_CC"/>
    <property type="match status" value="1"/>
</dbReference>
<dbReference type="Gene3D" id="1.10.287.2620">
    <property type="match status" value="1"/>
</dbReference>
<dbReference type="Gene3D" id="6.10.140.1060">
    <property type="match status" value="1"/>
</dbReference>
<dbReference type="Proteomes" id="UP000625711">
    <property type="component" value="Unassembled WGS sequence"/>
</dbReference>
<dbReference type="InterPro" id="IPR043157">
    <property type="entry name" value="Dynein_AAA1S"/>
</dbReference>
<feature type="domain" description="AAA+ ATPase" evidence="15">
    <location>
        <begin position="2154"/>
        <end position="2298"/>
    </location>
</feature>
<dbReference type="Gene3D" id="1.10.8.710">
    <property type="match status" value="1"/>
</dbReference>
<accession>A0A834HP25</accession>
<dbReference type="FunFam" id="1.20.920.20:FF:000004">
    <property type="entry name" value="Dynein axonemal heavy chain 5"/>
    <property type="match status" value="1"/>
</dbReference>
<dbReference type="FunFam" id="1.10.8.1220:FF:000001">
    <property type="entry name" value="Dynein axonemal heavy chain 5"/>
    <property type="match status" value="1"/>
</dbReference>
<evidence type="ECO:0000256" key="10">
    <source>
        <dbReference type="ARBA" id="ARBA00023069"/>
    </source>
</evidence>
<dbReference type="FunFam" id="3.20.180.20:FF:000001">
    <property type="entry name" value="Dynein axonemal heavy chain 5"/>
    <property type="match status" value="1"/>
</dbReference>
<feature type="domain" description="AAA+ ATPase" evidence="15">
    <location>
        <begin position="2433"/>
        <end position="2562"/>
    </location>
</feature>
<feature type="domain" description="AAA+ ATPase" evidence="15">
    <location>
        <begin position="2788"/>
        <end position="2936"/>
    </location>
</feature>
<dbReference type="SUPFAM" id="SSF46966">
    <property type="entry name" value="Spectrin repeat"/>
    <property type="match status" value="1"/>
</dbReference>
<dbReference type="GO" id="GO:0097729">
    <property type="term" value="C:9+2 motile cilium"/>
    <property type="evidence" value="ECO:0007669"/>
    <property type="project" value="UniProtKB-ARBA"/>
</dbReference>
<dbReference type="InterPro" id="IPR024743">
    <property type="entry name" value="Dynein_HC_stalk"/>
</dbReference>
<dbReference type="SUPFAM" id="SSF52540">
    <property type="entry name" value="P-loop containing nucleoside triphosphate hydrolases"/>
    <property type="match status" value="4"/>
</dbReference>
<dbReference type="Gene3D" id="3.40.50.300">
    <property type="entry name" value="P-loop containing nucleotide triphosphate hydrolases"/>
    <property type="match status" value="5"/>
</dbReference>
<dbReference type="FunFam" id="3.40.50.300:FF:000543">
    <property type="entry name" value="Dynein axonemal heavy chain 5"/>
    <property type="match status" value="1"/>
</dbReference>
<keyword evidence="13" id="KW-0966">Cell projection</keyword>
<dbReference type="FunFam" id="3.40.50.300:FF:000049">
    <property type="entry name" value="Dynein, axonemal, heavy chain 5"/>
    <property type="match status" value="1"/>
</dbReference>
<dbReference type="Gene3D" id="1.10.8.1220">
    <property type="match status" value="1"/>
</dbReference>
<dbReference type="FunFam" id="3.40.50.300:FF:000320">
    <property type="entry name" value="Dynein, axonemal, heavy chain 5"/>
    <property type="match status" value="1"/>
</dbReference>
<dbReference type="Gene3D" id="1.20.1270.280">
    <property type="match status" value="1"/>
</dbReference>
<dbReference type="Gene3D" id="1.10.8.720">
    <property type="entry name" value="Region D6 of dynein motor"/>
    <property type="match status" value="1"/>
</dbReference>
<evidence type="ECO:0000256" key="4">
    <source>
        <dbReference type="ARBA" id="ARBA00022701"/>
    </source>
</evidence>
<gene>
    <name evidence="16" type="ORF">GWI33_021235</name>
</gene>
<keyword evidence="8" id="KW-0243">Dynein</keyword>
<dbReference type="Gene3D" id="1.10.472.130">
    <property type="match status" value="1"/>
</dbReference>
<dbReference type="PANTHER" id="PTHR46532:SF4">
    <property type="entry name" value="AAA+ ATPASE DOMAIN-CONTAINING PROTEIN"/>
    <property type="match status" value="1"/>
</dbReference>
<organism evidence="16 17">
    <name type="scientific">Rhynchophorus ferrugineus</name>
    <name type="common">Red palm weevil</name>
    <name type="synonym">Curculio ferrugineus</name>
    <dbReference type="NCBI Taxonomy" id="354439"/>
    <lineage>
        <taxon>Eukaryota</taxon>
        <taxon>Metazoa</taxon>
        <taxon>Ecdysozoa</taxon>
        <taxon>Arthropoda</taxon>
        <taxon>Hexapoda</taxon>
        <taxon>Insecta</taxon>
        <taxon>Pterygota</taxon>
        <taxon>Neoptera</taxon>
        <taxon>Endopterygota</taxon>
        <taxon>Coleoptera</taxon>
        <taxon>Polyphaga</taxon>
        <taxon>Cucujiformia</taxon>
        <taxon>Curculionidae</taxon>
        <taxon>Dryophthorinae</taxon>
        <taxon>Rhynchophorus</taxon>
    </lineage>
</organism>
<dbReference type="InterPro" id="IPR003593">
    <property type="entry name" value="AAA+_ATPase"/>
</dbReference>
<evidence type="ECO:0000256" key="9">
    <source>
        <dbReference type="ARBA" id="ARBA00023054"/>
    </source>
</evidence>
<dbReference type="FunFam" id="1.10.8.720:FF:000004">
    <property type="entry name" value="Dynein heavy chain 5, axonemal"/>
    <property type="match status" value="1"/>
</dbReference>
<dbReference type="FunFam" id="1.20.58.1120:FF:000004">
    <property type="entry name" value="Dynein axonemal heavy chain 5"/>
    <property type="match status" value="1"/>
</dbReference>
<dbReference type="InterPro" id="IPR035699">
    <property type="entry name" value="AAA_6"/>
</dbReference>
<dbReference type="Pfam" id="PF03028">
    <property type="entry name" value="Dynein_heavy"/>
    <property type="match status" value="1"/>
</dbReference>
<evidence type="ECO:0000256" key="8">
    <source>
        <dbReference type="ARBA" id="ARBA00023017"/>
    </source>
</evidence>
<dbReference type="InterPro" id="IPR026983">
    <property type="entry name" value="DHC"/>
</dbReference>
<dbReference type="Pfam" id="PF12781">
    <property type="entry name" value="AAA_9"/>
    <property type="match status" value="1"/>
</dbReference>
<dbReference type="Gene3D" id="1.20.58.1120">
    <property type="match status" value="1"/>
</dbReference>
<dbReference type="EMBL" id="JAACXV010014629">
    <property type="protein sequence ID" value="KAF7265344.1"/>
    <property type="molecule type" value="Genomic_DNA"/>
</dbReference>
<evidence type="ECO:0000256" key="13">
    <source>
        <dbReference type="ARBA" id="ARBA00023273"/>
    </source>
</evidence>
<dbReference type="FunFam" id="1.10.8.710:FF:000003">
    <property type="entry name" value="Dynein axonemal heavy chain 5"/>
    <property type="match status" value="1"/>
</dbReference>
<dbReference type="InterPro" id="IPR041466">
    <property type="entry name" value="Dynein_AAA5_ext"/>
</dbReference>
<dbReference type="FunFam" id="3.40.50.300:FF:001221">
    <property type="entry name" value="Axonemal dynein heavy chain 8"/>
    <property type="match status" value="1"/>
</dbReference>
<dbReference type="FunFam" id="3.40.50.300:FF:002141">
    <property type="entry name" value="Dynein heavy chain"/>
    <property type="match status" value="1"/>
</dbReference>
<evidence type="ECO:0000256" key="5">
    <source>
        <dbReference type="ARBA" id="ARBA00022737"/>
    </source>
</evidence>
<keyword evidence="6" id="KW-0547">Nucleotide-binding</keyword>
<proteinExistence type="inferred from homology"/>
<protein>
    <recommendedName>
        <fullName evidence="15">AAA+ ATPase domain-containing protein</fullName>
    </recommendedName>
</protein>
<keyword evidence="11" id="KW-0505">Motor protein</keyword>
<keyword evidence="5" id="KW-0677">Repeat</keyword>
<comment type="caution">
    <text evidence="16">The sequence shown here is derived from an EMBL/GenBank/DDBJ whole genome shotgun (WGS) entry which is preliminary data.</text>
</comment>
<dbReference type="InterPro" id="IPR042219">
    <property type="entry name" value="AAA_lid_11_sf"/>
</dbReference>